<keyword evidence="5 7" id="KW-1133">Transmembrane helix</keyword>
<proteinExistence type="inferred from homology"/>
<dbReference type="PANTHER" id="PTHR33362:SF2">
    <property type="entry name" value="TRAP TRANSPORTER LARGE PERMEASE PROTEIN"/>
    <property type="match status" value="1"/>
</dbReference>
<dbReference type="Pfam" id="PF06808">
    <property type="entry name" value="DctM"/>
    <property type="match status" value="1"/>
</dbReference>
<sequence>MIALVLGAMAVLLLLGFPLKVPLLVGALLVLLLELPFLAPDALIRQMITGVQPVVLSAVPMFILAADLMSRGRTAQTLLDLVSATLGHLRGGLPITVAVSCALFGAVSGSTQATVVAMGTPLRPRLLEAGYKDAFTLALIVNASDVALLIPPSIGMIVYGVVARTSPAELFIAGIGPGLLILALISLWCYAYTRWQGIAPEPRASWRQRGRALGRAAPALGFPVIIIGGIYTGLFTPTEAASASVLYAAVLELGVYRSLGPRDLAQVALSTGVITAVVFVLVGAGQAFAYAISFAQIPQELIGPLIQAVGDTPQLALLAIAAIYFVGCMFVDPIVVILIFTPILAPLVAAAGLDPVLVGTLAVLQAAIGSATPPFGVDLFTAVAAFRRPYLEVIRGTPPFIAIMLVATGVVILFPQVALFLRDLAFPPAS</sequence>
<feature type="transmembrane region" description="Helical" evidence="7">
    <location>
        <begin position="212"/>
        <end position="234"/>
    </location>
</feature>
<dbReference type="PANTHER" id="PTHR33362">
    <property type="entry name" value="SIALIC ACID TRAP TRANSPORTER PERMEASE PROTEIN SIAT-RELATED"/>
    <property type="match status" value="1"/>
</dbReference>
<comment type="caution">
    <text evidence="9">The sequence shown here is derived from an EMBL/GenBank/DDBJ whole genome shotgun (WGS) entry which is preliminary data.</text>
</comment>
<feature type="domain" description="TRAP C4-dicarboxylate transport system permease DctM subunit" evidence="8">
    <location>
        <begin position="6"/>
        <end position="416"/>
    </location>
</feature>
<evidence type="ECO:0000259" key="8">
    <source>
        <dbReference type="Pfam" id="PF06808"/>
    </source>
</evidence>
<feature type="transmembrane region" description="Helical" evidence="7">
    <location>
        <begin position="134"/>
        <end position="158"/>
    </location>
</feature>
<evidence type="ECO:0000256" key="6">
    <source>
        <dbReference type="ARBA" id="ARBA00023136"/>
    </source>
</evidence>
<comment type="subunit">
    <text evidence="7">The complex comprises the extracytoplasmic solute receptor protein and the two transmembrane proteins.</text>
</comment>
<accession>A0ABS1E498</accession>
<gene>
    <name evidence="9" type="ORF">CKO13_05875</name>
</gene>
<keyword evidence="6 7" id="KW-0472">Membrane</keyword>
<evidence type="ECO:0000313" key="9">
    <source>
        <dbReference type="EMBL" id="MBK1726558.1"/>
    </source>
</evidence>
<comment type="caution">
    <text evidence="7">Lacks conserved residue(s) required for the propagation of feature annotation.</text>
</comment>
<evidence type="ECO:0000313" key="10">
    <source>
        <dbReference type="Proteomes" id="UP000738126"/>
    </source>
</evidence>
<organism evidence="9 10">
    <name type="scientific">Halorhodospira neutriphila</name>
    <dbReference type="NCBI Taxonomy" id="168379"/>
    <lineage>
        <taxon>Bacteria</taxon>
        <taxon>Pseudomonadati</taxon>
        <taxon>Pseudomonadota</taxon>
        <taxon>Gammaproteobacteria</taxon>
        <taxon>Chromatiales</taxon>
        <taxon>Ectothiorhodospiraceae</taxon>
        <taxon>Halorhodospira</taxon>
    </lineage>
</organism>
<feature type="transmembrane region" description="Helical" evidence="7">
    <location>
        <begin position="42"/>
        <end position="66"/>
    </location>
</feature>
<dbReference type="InterPro" id="IPR010656">
    <property type="entry name" value="DctM"/>
</dbReference>
<evidence type="ECO:0000256" key="2">
    <source>
        <dbReference type="ARBA" id="ARBA00022475"/>
    </source>
</evidence>
<comment type="similarity">
    <text evidence="7">Belongs to the TRAP transporter large permease family.</text>
</comment>
<evidence type="ECO:0000256" key="4">
    <source>
        <dbReference type="ARBA" id="ARBA00022692"/>
    </source>
</evidence>
<dbReference type="PIRSF" id="PIRSF006066">
    <property type="entry name" value="HI0050"/>
    <property type="match status" value="1"/>
</dbReference>
<comment type="function">
    <text evidence="7">Part of the tripartite ATP-independent periplasmic (TRAP) transport system.</text>
</comment>
<dbReference type="InterPro" id="IPR004681">
    <property type="entry name" value="TRAP_DctM"/>
</dbReference>
<protein>
    <recommendedName>
        <fullName evidence="7">TRAP transporter large permease protein</fullName>
    </recommendedName>
</protein>
<feature type="transmembrane region" description="Helical" evidence="7">
    <location>
        <begin position="315"/>
        <end position="340"/>
    </location>
</feature>
<keyword evidence="10" id="KW-1185">Reference proteome</keyword>
<evidence type="ECO:0000256" key="3">
    <source>
        <dbReference type="ARBA" id="ARBA00022519"/>
    </source>
</evidence>
<feature type="transmembrane region" description="Helical" evidence="7">
    <location>
        <begin position="170"/>
        <end position="191"/>
    </location>
</feature>
<dbReference type="NCBIfam" id="TIGR00786">
    <property type="entry name" value="dctM"/>
    <property type="match status" value="1"/>
</dbReference>
<feature type="transmembrane region" description="Helical" evidence="7">
    <location>
        <begin position="271"/>
        <end position="295"/>
    </location>
</feature>
<reference evidence="9 10" key="1">
    <citation type="journal article" date="2020" name="Microorganisms">
        <title>Osmotic Adaptation and Compatible Solute Biosynthesis of Phototrophic Bacteria as Revealed from Genome Analyses.</title>
        <authorList>
            <person name="Imhoff J.F."/>
            <person name="Rahn T."/>
            <person name="Kunzel S."/>
            <person name="Keller A."/>
            <person name="Neulinger S.C."/>
        </authorList>
    </citation>
    <scope>NUCLEOTIDE SEQUENCE [LARGE SCALE GENOMIC DNA]</scope>
    <source>
        <strain evidence="9 10">DSM 15116</strain>
    </source>
</reference>
<feature type="transmembrane region" description="Helical" evidence="7">
    <location>
        <begin position="400"/>
        <end position="421"/>
    </location>
</feature>
<feature type="transmembrane region" description="Helical" evidence="7">
    <location>
        <begin position="240"/>
        <end position="259"/>
    </location>
</feature>
<keyword evidence="7" id="KW-0813">Transport</keyword>
<evidence type="ECO:0000256" key="1">
    <source>
        <dbReference type="ARBA" id="ARBA00004429"/>
    </source>
</evidence>
<evidence type="ECO:0000256" key="5">
    <source>
        <dbReference type="ARBA" id="ARBA00022989"/>
    </source>
</evidence>
<evidence type="ECO:0000256" key="7">
    <source>
        <dbReference type="RuleBase" id="RU369079"/>
    </source>
</evidence>
<dbReference type="Proteomes" id="UP000738126">
    <property type="component" value="Unassembled WGS sequence"/>
</dbReference>
<name>A0ABS1E498_9GAMM</name>
<feature type="transmembrane region" description="Helical" evidence="7">
    <location>
        <begin position="347"/>
        <end position="368"/>
    </location>
</feature>
<keyword evidence="2" id="KW-1003">Cell membrane</keyword>
<keyword evidence="3 7" id="KW-0997">Cell inner membrane</keyword>
<comment type="subcellular location">
    <subcellularLocation>
        <location evidence="1 7">Cell inner membrane</location>
        <topology evidence="1 7">Multi-pass membrane protein</topology>
    </subcellularLocation>
</comment>
<keyword evidence="4 7" id="KW-0812">Transmembrane</keyword>
<dbReference type="RefSeq" id="WP_200257836.1">
    <property type="nucleotide sequence ID" value="NZ_NRSH01000050.1"/>
</dbReference>
<dbReference type="EMBL" id="NRSH01000050">
    <property type="protein sequence ID" value="MBK1726558.1"/>
    <property type="molecule type" value="Genomic_DNA"/>
</dbReference>